<dbReference type="Proteomes" id="UP000183988">
    <property type="component" value="Unassembled WGS sequence"/>
</dbReference>
<gene>
    <name evidence="1" type="ORF">SAMN05216225_1001125</name>
</gene>
<evidence type="ECO:0000313" key="2">
    <source>
        <dbReference type="Proteomes" id="UP000183988"/>
    </source>
</evidence>
<proteinExistence type="predicted"/>
<accession>A0A1M5C985</accession>
<sequence>MKVNPLLNKTTSSIINTNEPLQPGRILKGSVLHLYPNQKARIQLGNREMVAQLKASLSIGTSYHFQVQSITNQSIHLKVLGKELKGDERDNASQLLQQLGIKSSRANASFVQRLLTENIPFNREELTAALHILSEKPDKANSYLLLREMLMKRLPINEAIFQSLYQLRNSSINEQVDLFMKATSQNSNQSPQLVASLREKLQSFLNVQANDSVKDSIFNLLKSSLINLGHGYDSQLLQGKSTESNQSLKAMLLLLQQQTMGSLNETTKQFIELINGLQLNSVRETPEFIYTQIQLPGLPFQMKQDIHIKFEGKKNEKGEINPSHCRIIFFLELSHLNETVIDMNIQNRHVSITLFNNTPQLDELITTIKPLLKTGLEQEDYHLSTITVQSYNSHQQGERSFHTIDSEINQGVDFRV</sequence>
<dbReference type="AlphaFoldDB" id="A0A1M5C985"/>
<evidence type="ECO:0008006" key="3">
    <source>
        <dbReference type="Google" id="ProtNLM"/>
    </source>
</evidence>
<organism evidence="1 2">
    <name type="scientific">Ornithinibacillus halophilus</name>
    <dbReference type="NCBI Taxonomy" id="930117"/>
    <lineage>
        <taxon>Bacteria</taxon>
        <taxon>Bacillati</taxon>
        <taxon>Bacillota</taxon>
        <taxon>Bacilli</taxon>
        <taxon>Bacillales</taxon>
        <taxon>Bacillaceae</taxon>
        <taxon>Ornithinibacillus</taxon>
    </lineage>
</organism>
<name>A0A1M5C985_9BACI</name>
<reference evidence="1 2" key="1">
    <citation type="submission" date="2016-11" db="EMBL/GenBank/DDBJ databases">
        <authorList>
            <person name="Jaros S."/>
            <person name="Januszkiewicz K."/>
            <person name="Wedrychowicz H."/>
        </authorList>
    </citation>
    <scope>NUCLEOTIDE SEQUENCE [LARGE SCALE GENOMIC DNA]</scope>
    <source>
        <strain evidence="1 2">IBRC-M 10683</strain>
    </source>
</reference>
<dbReference type="STRING" id="930117.SAMN05216225_1001125"/>
<protein>
    <recommendedName>
        <fullName evidence="3">Hook-length control protein FliK</fullName>
    </recommendedName>
</protein>
<dbReference type="OrthoDB" id="2351076at2"/>
<keyword evidence="2" id="KW-1185">Reference proteome</keyword>
<dbReference type="EMBL" id="FQVW01000001">
    <property type="protein sequence ID" value="SHF51167.1"/>
    <property type="molecule type" value="Genomic_DNA"/>
</dbReference>
<evidence type="ECO:0000313" key="1">
    <source>
        <dbReference type="EMBL" id="SHF51167.1"/>
    </source>
</evidence>
<dbReference type="RefSeq" id="WP_072886918.1">
    <property type="nucleotide sequence ID" value="NZ_FQVW01000001.1"/>
</dbReference>